<name>A0A4Z1A8N9_9LEPT</name>
<evidence type="ECO:0000313" key="2">
    <source>
        <dbReference type="Proteomes" id="UP000297567"/>
    </source>
</evidence>
<accession>A0A4Z1A8N9</accession>
<gene>
    <name evidence="1" type="ORF">EHQ62_06850</name>
</gene>
<keyword evidence="2" id="KW-1185">Reference proteome</keyword>
<sequence length="312" mass="36344">MSSIPWKSILLKHKEVCNHFVHSIKRVNPQFPEEELADHLELFMDSLLTNLKIEMDDVTIVSLFETLVILISKHVLSIKDQTKKLFYQILSEIHPDVKRDPKLFFSYFANVFSKLEPDKKDVFLKRFHSILPKIQTIEESNFVLGLLYWASGKPEYRESLQSPFLNLNPSLKSEIKQLFGIDESSIQSPFFAKVGNQSEKPNFHFRFISGYTLFGGSFQQLPILYLDLEKILVSSGETWFQLFVDEFGTSLYPIEKTQSAVRMSDKPSNLWKPMIQQKLDPSFVTSSIEKDSFLIITLRNSYQLYLFYKGRT</sequence>
<organism evidence="1 2">
    <name type="scientific">Leptospira jelokensis</name>
    <dbReference type="NCBI Taxonomy" id="2484931"/>
    <lineage>
        <taxon>Bacteria</taxon>
        <taxon>Pseudomonadati</taxon>
        <taxon>Spirochaetota</taxon>
        <taxon>Spirochaetia</taxon>
        <taxon>Leptospirales</taxon>
        <taxon>Leptospiraceae</taxon>
        <taxon>Leptospira</taxon>
    </lineage>
</organism>
<reference evidence="1" key="1">
    <citation type="journal article" date="2019" name="PLoS Negl. Trop. Dis.">
        <title>Revisiting the worldwide diversity of Leptospira species in the environment.</title>
        <authorList>
            <person name="Vincent A.T."/>
            <person name="Schiettekatte O."/>
            <person name="Bourhy P."/>
            <person name="Veyrier F.J."/>
            <person name="Picardeau M."/>
        </authorList>
    </citation>
    <scope>NUCLEOTIDE SEQUENCE [LARGE SCALE GENOMIC DNA]</scope>
    <source>
        <strain evidence="1">201702451</strain>
    </source>
</reference>
<dbReference type="Proteomes" id="UP000297567">
    <property type="component" value="Unassembled WGS sequence"/>
</dbReference>
<protein>
    <submittedName>
        <fullName evidence="1">Uncharacterized protein</fullName>
    </submittedName>
</protein>
<dbReference type="RefSeq" id="WP_135641461.1">
    <property type="nucleotide sequence ID" value="NZ_RQGH01000013.1"/>
</dbReference>
<dbReference type="AlphaFoldDB" id="A0A4Z1A8N9"/>
<proteinExistence type="predicted"/>
<evidence type="ECO:0000313" key="1">
    <source>
        <dbReference type="EMBL" id="TGL70692.1"/>
    </source>
</evidence>
<comment type="caution">
    <text evidence="1">The sequence shown here is derived from an EMBL/GenBank/DDBJ whole genome shotgun (WGS) entry which is preliminary data.</text>
</comment>
<dbReference type="EMBL" id="RQGH01000013">
    <property type="protein sequence ID" value="TGL70692.1"/>
    <property type="molecule type" value="Genomic_DNA"/>
</dbReference>